<comment type="caution">
    <text evidence="2">The sequence shown here is derived from an EMBL/GenBank/DDBJ whole genome shotgun (WGS) entry which is preliminary data.</text>
</comment>
<protein>
    <submittedName>
        <fullName evidence="2">Uncharacterized protein</fullName>
    </submittedName>
</protein>
<proteinExistence type="predicted"/>
<reference evidence="2 3" key="1">
    <citation type="submission" date="2024-10" db="EMBL/GenBank/DDBJ databases">
        <title>The Natural Products Discovery Center: Release of the First 8490 Sequenced Strains for Exploring Actinobacteria Biosynthetic Diversity.</title>
        <authorList>
            <person name="Kalkreuter E."/>
            <person name="Kautsar S.A."/>
            <person name="Yang D."/>
            <person name="Bader C.D."/>
            <person name="Teijaro C.N."/>
            <person name="Fluegel L."/>
            <person name="Davis C.M."/>
            <person name="Simpson J.R."/>
            <person name="Lauterbach L."/>
            <person name="Steele A.D."/>
            <person name="Gui C."/>
            <person name="Meng S."/>
            <person name="Li G."/>
            <person name="Viehrig K."/>
            <person name="Ye F."/>
            <person name="Su P."/>
            <person name="Kiefer A.F."/>
            <person name="Nichols A."/>
            <person name="Cepeda A.J."/>
            <person name="Yan W."/>
            <person name="Fan B."/>
            <person name="Jiang Y."/>
            <person name="Adhikari A."/>
            <person name="Zheng C.-J."/>
            <person name="Schuster L."/>
            <person name="Cowan T.M."/>
            <person name="Smanski M.J."/>
            <person name="Chevrette M.G."/>
            <person name="De Carvalho L.P.S."/>
            <person name="Shen B."/>
        </authorList>
    </citation>
    <scope>NUCLEOTIDE SEQUENCE [LARGE SCALE GENOMIC DNA]</scope>
    <source>
        <strain evidence="2 3">NPDC049845</strain>
    </source>
</reference>
<keyword evidence="1" id="KW-0812">Transmembrane</keyword>
<organism evidence="2 3">
    <name type="scientific">Micromonospora maritima</name>
    <dbReference type="NCBI Taxonomy" id="986711"/>
    <lineage>
        <taxon>Bacteria</taxon>
        <taxon>Bacillati</taxon>
        <taxon>Actinomycetota</taxon>
        <taxon>Actinomycetes</taxon>
        <taxon>Micromonosporales</taxon>
        <taxon>Micromonosporaceae</taxon>
        <taxon>Micromonospora</taxon>
    </lineage>
</organism>
<accession>A0ABW7ZKC1</accession>
<name>A0ABW7ZKC1_9ACTN</name>
<dbReference type="RefSeq" id="WP_396754787.1">
    <property type="nucleotide sequence ID" value="NZ_JBITLA010000004.1"/>
</dbReference>
<dbReference type="Proteomes" id="UP001612812">
    <property type="component" value="Unassembled WGS sequence"/>
</dbReference>
<evidence type="ECO:0000256" key="1">
    <source>
        <dbReference type="SAM" id="Phobius"/>
    </source>
</evidence>
<evidence type="ECO:0000313" key="3">
    <source>
        <dbReference type="Proteomes" id="UP001612812"/>
    </source>
</evidence>
<keyword evidence="1" id="KW-0472">Membrane</keyword>
<feature type="transmembrane region" description="Helical" evidence="1">
    <location>
        <begin position="17"/>
        <end position="36"/>
    </location>
</feature>
<feature type="transmembrane region" description="Helical" evidence="1">
    <location>
        <begin position="85"/>
        <end position="105"/>
    </location>
</feature>
<evidence type="ECO:0000313" key="2">
    <source>
        <dbReference type="EMBL" id="MFI7263279.1"/>
    </source>
</evidence>
<feature type="transmembrane region" description="Helical" evidence="1">
    <location>
        <begin position="56"/>
        <end position="78"/>
    </location>
</feature>
<dbReference type="EMBL" id="JBITLE010000004">
    <property type="protein sequence ID" value="MFI7263279.1"/>
    <property type="molecule type" value="Genomic_DNA"/>
</dbReference>
<sequence length="106" mass="10996">MTTGTPGARPTVRTRRLLAALSSLVGGPLLLLYGYLLAWFSPEVTSDRAVDGGAVLWAVLLAACVATAGCLLAGWLRLSRPGRWWPWPVGVAAALAVGWLAAGGLV</sequence>
<keyword evidence="3" id="KW-1185">Reference proteome</keyword>
<gene>
    <name evidence="2" type="ORF">ACIBP4_13395</name>
</gene>
<keyword evidence="1" id="KW-1133">Transmembrane helix</keyword>